<dbReference type="Gene3D" id="1.10.357.10">
    <property type="entry name" value="Tetracycline Repressor, domain 2"/>
    <property type="match status" value="1"/>
</dbReference>
<evidence type="ECO:0000313" key="7">
    <source>
        <dbReference type="Proteomes" id="UP001596108"/>
    </source>
</evidence>
<dbReference type="PRINTS" id="PR00455">
    <property type="entry name" value="HTHTETR"/>
</dbReference>
<gene>
    <name evidence="6" type="ORF">ACFPQ4_02045</name>
</gene>
<sequence length="194" mass="22019">MEGKKESASERILRVADDLFYREGIRAVGIDRIIAESGVAKASFYRNFATKDDLIVAYLEHRLGRIVNFFARARSEPFDSEPERLRSLMDKLAENMKQYGYRGCPFMNTAVEFPDIEHPGHAKALECRSALWEELEQVVQQAGIAESHQLVEQIRMLWSGAVMVAYINKAEFRPELFSSAAKTLIDSQLAANET</sequence>
<dbReference type="PANTHER" id="PTHR47506:SF3">
    <property type="entry name" value="HTH-TYPE TRANSCRIPTIONAL REGULATOR LMRA"/>
    <property type="match status" value="1"/>
</dbReference>
<dbReference type="InterPro" id="IPR009057">
    <property type="entry name" value="Homeodomain-like_sf"/>
</dbReference>
<evidence type="ECO:0000256" key="2">
    <source>
        <dbReference type="ARBA" id="ARBA00023125"/>
    </source>
</evidence>
<keyword evidence="1" id="KW-0805">Transcription regulation</keyword>
<dbReference type="EMBL" id="JBHSNC010000006">
    <property type="protein sequence ID" value="MFC5528237.1"/>
    <property type="molecule type" value="Genomic_DNA"/>
</dbReference>
<dbReference type="Proteomes" id="UP001596108">
    <property type="component" value="Unassembled WGS sequence"/>
</dbReference>
<dbReference type="PANTHER" id="PTHR47506">
    <property type="entry name" value="TRANSCRIPTIONAL REGULATORY PROTEIN"/>
    <property type="match status" value="1"/>
</dbReference>
<name>A0ABW0QXE7_9BACL</name>
<feature type="domain" description="HTH tetR-type" evidence="5">
    <location>
        <begin position="6"/>
        <end position="66"/>
    </location>
</feature>
<evidence type="ECO:0000259" key="5">
    <source>
        <dbReference type="PROSITE" id="PS50977"/>
    </source>
</evidence>
<dbReference type="InterPro" id="IPR036271">
    <property type="entry name" value="Tet_transcr_reg_TetR-rel_C_sf"/>
</dbReference>
<evidence type="ECO:0000256" key="4">
    <source>
        <dbReference type="PROSITE-ProRule" id="PRU00335"/>
    </source>
</evidence>
<proteinExistence type="predicted"/>
<feature type="DNA-binding region" description="H-T-H motif" evidence="4">
    <location>
        <begin position="29"/>
        <end position="48"/>
    </location>
</feature>
<protein>
    <submittedName>
        <fullName evidence="6">TetR/AcrR family transcriptional regulator</fullName>
    </submittedName>
</protein>
<evidence type="ECO:0000313" key="6">
    <source>
        <dbReference type="EMBL" id="MFC5528237.1"/>
    </source>
</evidence>
<dbReference type="InterPro" id="IPR011075">
    <property type="entry name" value="TetR_C"/>
</dbReference>
<comment type="caution">
    <text evidence="6">The sequence shown here is derived from an EMBL/GenBank/DDBJ whole genome shotgun (WGS) entry which is preliminary data.</text>
</comment>
<dbReference type="PROSITE" id="PS50977">
    <property type="entry name" value="HTH_TETR_2"/>
    <property type="match status" value="1"/>
</dbReference>
<dbReference type="Pfam" id="PF00440">
    <property type="entry name" value="TetR_N"/>
    <property type="match status" value="1"/>
</dbReference>
<evidence type="ECO:0000256" key="3">
    <source>
        <dbReference type="ARBA" id="ARBA00023163"/>
    </source>
</evidence>
<accession>A0ABW0QXE7</accession>
<evidence type="ECO:0000256" key="1">
    <source>
        <dbReference type="ARBA" id="ARBA00023015"/>
    </source>
</evidence>
<dbReference type="InterPro" id="IPR001647">
    <property type="entry name" value="HTH_TetR"/>
</dbReference>
<keyword evidence="3" id="KW-0804">Transcription</keyword>
<dbReference type="Pfam" id="PF16925">
    <property type="entry name" value="TetR_C_13"/>
    <property type="match status" value="1"/>
</dbReference>
<dbReference type="SUPFAM" id="SSF48498">
    <property type="entry name" value="Tetracyclin repressor-like, C-terminal domain"/>
    <property type="match status" value="1"/>
</dbReference>
<dbReference type="RefSeq" id="WP_378110059.1">
    <property type="nucleotide sequence ID" value="NZ_JBHSNC010000006.1"/>
</dbReference>
<reference evidence="7" key="1">
    <citation type="journal article" date="2019" name="Int. J. Syst. Evol. Microbiol.">
        <title>The Global Catalogue of Microorganisms (GCM) 10K type strain sequencing project: providing services to taxonomists for standard genome sequencing and annotation.</title>
        <authorList>
            <consortium name="The Broad Institute Genomics Platform"/>
            <consortium name="The Broad Institute Genome Sequencing Center for Infectious Disease"/>
            <person name="Wu L."/>
            <person name="Ma J."/>
        </authorList>
    </citation>
    <scope>NUCLEOTIDE SEQUENCE [LARGE SCALE GENOMIC DNA]</scope>
    <source>
        <strain evidence="7">CGMCC 1.18578</strain>
    </source>
</reference>
<keyword evidence="2 4" id="KW-0238">DNA-binding</keyword>
<organism evidence="6 7">
    <name type="scientific">Cohnella yongneupensis</name>
    <dbReference type="NCBI Taxonomy" id="425006"/>
    <lineage>
        <taxon>Bacteria</taxon>
        <taxon>Bacillati</taxon>
        <taxon>Bacillota</taxon>
        <taxon>Bacilli</taxon>
        <taxon>Bacillales</taxon>
        <taxon>Paenibacillaceae</taxon>
        <taxon>Cohnella</taxon>
    </lineage>
</organism>
<dbReference type="SUPFAM" id="SSF46689">
    <property type="entry name" value="Homeodomain-like"/>
    <property type="match status" value="1"/>
</dbReference>
<keyword evidence="7" id="KW-1185">Reference proteome</keyword>